<keyword evidence="1" id="KW-0805">Transcription regulation</keyword>
<evidence type="ECO:0000313" key="5">
    <source>
        <dbReference type="EMBL" id="KAK1426698.1"/>
    </source>
</evidence>
<keyword evidence="2" id="KW-0010">Activator</keyword>
<evidence type="ECO:0000256" key="3">
    <source>
        <dbReference type="ARBA" id="ARBA00023163"/>
    </source>
</evidence>
<feature type="domain" description="Transcription factor MYC/MYB N-terminal" evidence="4">
    <location>
        <begin position="6"/>
        <end position="155"/>
    </location>
</feature>
<reference evidence="5" key="1">
    <citation type="journal article" date="2023" name="bioRxiv">
        <title>Improved chromosome-level genome assembly for marigold (Tagetes erecta).</title>
        <authorList>
            <person name="Jiang F."/>
            <person name="Yuan L."/>
            <person name="Wang S."/>
            <person name="Wang H."/>
            <person name="Xu D."/>
            <person name="Wang A."/>
            <person name="Fan W."/>
        </authorList>
    </citation>
    <scope>NUCLEOTIDE SEQUENCE</scope>
    <source>
        <strain evidence="5">WSJ</strain>
        <tissue evidence="5">Leaf</tissue>
    </source>
</reference>
<proteinExistence type="predicted"/>
<protein>
    <recommendedName>
        <fullName evidence="4">Transcription factor MYC/MYB N-terminal domain-containing protein</fullName>
    </recommendedName>
</protein>
<dbReference type="Pfam" id="PF14215">
    <property type="entry name" value="bHLH-MYC_N"/>
    <property type="match status" value="1"/>
</dbReference>
<dbReference type="EMBL" id="JAUHHV010000004">
    <property type="protein sequence ID" value="KAK1426698.1"/>
    <property type="molecule type" value="Genomic_DNA"/>
</dbReference>
<dbReference type="InterPro" id="IPR025610">
    <property type="entry name" value="MYC/MYB_N"/>
</dbReference>
<evidence type="ECO:0000256" key="1">
    <source>
        <dbReference type="ARBA" id="ARBA00023015"/>
    </source>
</evidence>
<gene>
    <name evidence="5" type="ORF">QVD17_15377</name>
</gene>
<organism evidence="5 6">
    <name type="scientific">Tagetes erecta</name>
    <name type="common">African marigold</name>
    <dbReference type="NCBI Taxonomy" id="13708"/>
    <lineage>
        <taxon>Eukaryota</taxon>
        <taxon>Viridiplantae</taxon>
        <taxon>Streptophyta</taxon>
        <taxon>Embryophyta</taxon>
        <taxon>Tracheophyta</taxon>
        <taxon>Spermatophyta</taxon>
        <taxon>Magnoliopsida</taxon>
        <taxon>eudicotyledons</taxon>
        <taxon>Gunneridae</taxon>
        <taxon>Pentapetalae</taxon>
        <taxon>asterids</taxon>
        <taxon>campanulids</taxon>
        <taxon>Asterales</taxon>
        <taxon>Asteraceae</taxon>
        <taxon>Asteroideae</taxon>
        <taxon>Heliantheae alliance</taxon>
        <taxon>Tageteae</taxon>
        <taxon>Tagetes</taxon>
    </lineage>
</organism>
<dbReference type="PANTHER" id="PTHR46266">
    <property type="entry name" value="TRANSCRIPTION FACTOR TT8"/>
    <property type="match status" value="1"/>
</dbReference>
<sequence length="172" mass="19399">MANDGLKQMLQSAVRSVQWTYIIFWQFCPEKRVLVWGDGCYNGAIKTRKTVQPMEVTTEEVALSRSEQLRELYDSLASGEQQVTENQQVMVRRPSMALSPEDLTEAEWFYLMCVSFSFAPGVGLVGDAYEKQQSLWLIGANEADSKVFTRNILAKTRSRVAVAGSSSQVLRM</sequence>
<keyword evidence="6" id="KW-1185">Reference proteome</keyword>
<evidence type="ECO:0000259" key="4">
    <source>
        <dbReference type="Pfam" id="PF14215"/>
    </source>
</evidence>
<evidence type="ECO:0000313" key="6">
    <source>
        <dbReference type="Proteomes" id="UP001229421"/>
    </source>
</evidence>
<keyword evidence="3" id="KW-0804">Transcription</keyword>
<name>A0AAD8KS91_TARER</name>
<accession>A0AAD8KS91</accession>
<dbReference type="AlphaFoldDB" id="A0AAD8KS91"/>
<evidence type="ECO:0000256" key="2">
    <source>
        <dbReference type="ARBA" id="ARBA00023159"/>
    </source>
</evidence>
<dbReference type="Proteomes" id="UP001229421">
    <property type="component" value="Unassembled WGS sequence"/>
</dbReference>
<comment type="caution">
    <text evidence="5">The sequence shown here is derived from an EMBL/GenBank/DDBJ whole genome shotgun (WGS) entry which is preliminary data.</text>
</comment>
<dbReference type="PANTHER" id="PTHR46266:SF4">
    <property type="entry name" value="TRANSCRIPTION FACTOR TT8"/>
    <property type="match status" value="1"/>
</dbReference>